<dbReference type="Proteomes" id="UP000694888">
    <property type="component" value="Unplaced"/>
</dbReference>
<dbReference type="Pfam" id="PF17652">
    <property type="entry name" value="Glyco_hydro81C"/>
    <property type="match status" value="1"/>
</dbReference>
<evidence type="ECO:0000256" key="9">
    <source>
        <dbReference type="SAM" id="MobiDB-lite"/>
    </source>
</evidence>
<evidence type="ECO:0000259" key="11">
    <source>
        <dbReference type="Pfam" id="PF17652"/>
    </source>
</evidence>
<evidence type="ECO:0000256" key="8">
    <source>
        <dbReference type="ARBA" id="ARBA00023326"/>
    </source>
</evidence>
<feature type="region of interest" description="Disordered" evidence="9">
    <location>
        <begin position="267"/>
        <end position="298"/>
    </location>
</feature>
<evidence type="ECO:0000256" key="4">
    <source>
        <dbReference type="ARBA" id="ARBA00022801"/>
    </source>
</evidence>
<dbReference type="RefSeq" id="XP_035828726.1">
    <property type="nucleotide sequence ID" value="XM_035972833.1"/>
</dbReference>
<organism evidence="12 13">
    <name type="scientific">Aplysia californica</name>
    <name type="common">California sea hare</name>
    <dbReference type="NCBI Taxonomy" id="6500"/>
    <lineage>
        <taxon>Eukaryota</taxon>
        <taxon>Metazoa</taxon>
        <taxon>Spiralia</taxon>
        <taxon>Lophotrochozoa</taxon>
        <taxon>Mollusca</taxon>
        <taxon>Gastropoda</taxon>
        <taxon>Heterobranchia</taxon>
        <taxon>Euthyneura</taxon>
        <taxon>Tectipleura</taxon>
        <taxon>Aplysiida</taxon>
        <taxon>Aplysioidea</taxon>
        <taxon>Aplysiidae</taxon>
        <taxon>Aplysia</taxon>
    </lineage>
</organism>
<dbReference type="Pfam" id="PF03639">
    <property type="entry name" value="Glyco_hydro_81"/>
    <property type="match status" value="1"/>
</dbReference>
<sequence length="643" mass="70298">MEMPLVRGASMLSHVIKSANPVVKPFCLSSINGKHISLDCPLEPSAGDGGGGHLESECHGGVLTITLHNSKIIRDLSKLQWSAETKGNWGKRYMRTCDTAHCSLQDGGKTVKIRVSQASGTMAFAVNYIGHYLLPPDWGNHPEEVTCGNKRHVPDHVMSRRGVGDITMTGTCSTSQNMRIVVDMGKDAFPGLNKFQYALESQSTWVSGWVPPMRTCDASHCHRQGNTVVISAKAPAQDYKLAVNVIGLTTFPRTYWLDRPYTGRCDGSSVGDGSSSSSSGQTHTTSSGGGAQTSAPHTVATTHQTFTAMPTGDFSQPNKKFILELNEPGSDLPDQTRKFILYFSSPVVARLTSSSDELQFEPQGGGKFTGLLQLAYAGSSKRGDRQWVNFFDAYAGVYANYPSVKYCVSGSAGKSYVSFDWNPADVSGDTTRDGKLLMVAMPHHVSSYSYPPTCSNGHCMRQSSVPKTTCSYCAHTDSYNGGKALGMSTRLASISRAFGTDHHHKTDTSIKNCLEKWLRVQDSLDNMWKFHYDTVWGGLYLRATSSQTVDWGVDYGFPYYNDHHFHLGYYLYALAYIAKHYPDWAKAPPPSLQGWQAFCYMAMSPMDSSHKTRAANYVKGKTPQQLVGGTGAASSLLFIYAST</sequence>
<evidence type="ECO:0000313" key="13">
    <source>
        <dbReference type="RefSeq" id="XP_035828726.1"/>
    </source>
</evidence>
<dbReference type="PROSITE" id="PS52008">
    <property type="entry name" value="GH81"/>
    <property type="match status" value="1"/>
</dbReference>
<keyword evidence="8" id="KW-0624">Polysaccharide degradation</keyword>
<evidence type="ECO:0000256" key="1">
    <source>
        <dbReference type="ARBA" id="ARBA00000382"/>
    </source>
</evidence>
<keyword evidence="7" id="KW-0961">Cell wall biogenesis/degradation</keyword>
<dbReference type="PANTHER" id="PTHR31983:SF0">
    <property type="entry name" value="GLUCAN ENDO-1,3-BETA-D-GLUCOSIDASE 2"/>
    <property type="match status" value="1"/>
</dbReference>
<comment type="catalytic activity">
    <reaction evidence="1">
        <text>Hydrolysis of (1-&gt;3)-beta-D-glucosidic linkages in (1-&gt;3)-beta-D-glucans.</text>
        <dbReference type="EC" id="3.2.1.39"/>
    </reaction>
</comment>
<gene>
    <name evidence="13" type="primary">LOC101848923</name>
</gene>
<evidence type="ECO:0000256" key="6">
    <source>
        <dbReference type="ARBA" id="ARBA00023295"/>
    </source>
</evidence>
<feature type="domain" description="Glycosyl hydrolase family 81 C-terminal" evidence="11">
    <location>
        <begin position="474"/>
        <end position="587"/>
    </location>
</feature>
<dbReference type="EC" id="3.2.1.39" evidence="3"/>
<comment type="similarity">
    <text evidence="2">Belongs to the glycosyl hydrolase 81 family.</text>
</comment>
<proteinExistence type="inferred from homology"/>
<evidence type="ECO:0000256" key="5">
    <source>
        <dbReference type="ARBA" id="ARBA00023277"/>
    </source>
</evidence>
<name>A0ABM1W233_APLCA</name>
<reference evidence="13" key="1">
    <citation type="submission" date="2025-08" db="UniProtKB">
        <authorList>
            <consortium name="RefSeq"/>
        </authorList>
    </citation>
    <scope>IDENTIFICATION</scope>
</reference>
<feature type="domain" description="Glycosyl hydrolase family 81 N-terminal" evidence="10">
    <location>
        <begin position="337"/>
        <end position="449"/>
    </location>
</feature>
<dbReference type="InterPro" id="IPR040451">
    <property type="entry name" value="GH81_N"/>
</dbReference>
<evidence type="ECO:0000313" key="12">
    <source>
        <dbReference type="Proteomes" id="UP000694888"/>
    </source>
</evidence>
<dbReference type="InterPro" id="IPR005200">
    <property type="entry name" value="Endo-beta-glucanase"/>
</dbReference>
<evidence type="ECO:0000256" key="2">
    <source>
        <dbReference type="ARBA" id="ARBA00010730"/>
    </source>
</evidence>
<feature type="compositionally biased region" description="Low complexity" evidence="9">
    <location>
        <begin position="267"/>
        <end position="286"/>
    </location>
</feature>
<evidence type="ECO:0000259" key="10">
    <source>
        <dbReference type="Pfam" id="PF03639"/>
    </source>
</evidence>
<keyword evidence="4" id="KW-0378">Hydrolase</keyword>
<keyword evidence="6" id="KW-0326">Glycosidase</keyword>
<dbReference type="PANTHER" id="PTHR31983">
    <property type="entry name" value="ENDO-1,3(4)-BETA-GLUCANASE 1"/>
    <property type="match status" value="1"/>
</dbReference>
<evidence type="ECO:0000256" key="3">
    <source>
        <dbReference type="ARBA" id="ARBA00012780"/>
    </source>
</evidence>
<dbReference type="GeneID" id="101848923"/>
<dbReference type="InterPro" id="IPR040720">
    <property type="entry name" value="GH81_C"/>
</dbReference>
<protein>
    <recommendedName>
        <fullName evidence="3">glucan endo-1,3-beta-D-glucosidase</fullName>
        <ecNumber evidence="3">3.2.1.39</ecNumber>
    </recommendedName>
</protein>
<keyword evidence="5" id="KW-0119">Carbohydrate metabolism</keyword>
<accession>A0ABM1W233</accession>
<keyword evidence="12" id="KW-1185">Reference proteome</keyword>
<evidence type="ECO:0000256" key="7">
    <source>
        <dbReference type="ARBA" id="ARBA00023316"/>
    </source>
</evidence>